<feature type="compositionally biased region" description="Basic and acidic residues" evidence="1">
    <location>
        <begin position="44"/>
        <end position="56"/>
    </location>
</feature>
<feature type="compositionally biased region" description="Polar residues" evidence="1">
    <location>
        <begin position="1027"/>
        <end position="1058"/>
    </location>
</feature>
<dbReference type="Pfam" id="PF18658">
    <property type="entry name" value="zf-C2H2_12"/>
    <property type="match status" value="1"/>
</dbReference>
<feature type="compositionally biased region" description="Basic residues" evidence="1">
    <location>
        <begin position="1073"/>
        <end position="1087"/>
    </location>
</feature>
<dbReference type="RefSeq" id="XP_014011098.1">
    <property type="nucleotide sequence ID" value="XM_014155623.1"/>
</dbReference>
<evidence type="ECO:0000313" key="5">
    <source>
        <dbReference type="RefSeq" id="XP_014011099.1"/>
    </source>
</evidence>
<feature type="compositionally biased region" description="Low complexity" evidence="1">
    <location>
        <begin position="1098"/>
        <end position="1112"/>
    </location>
</feature>
<feature type="domain" description="SPIN-DOC-like zinc-finger" evidence="2">
    <location>
        <begin position="1563"/>
        <end position="1624"/>
    </location>
</feature>
<dbReference type="KEGG" id="sasa:106577526"/>
<dbReference type="InterPro" id="IPR040647">
    <property type="entry name" value="SPIN-DOC_Znf-C2H2"/>
</dbReference>
<evidence type="ECO:0000259" key="2">
    <source>
        <dbReference type="Pfam" id="PF18658"/>
    </source>
</evidence>
<dbReference type="RefSeq" id="XP_014011099.1">
    <property type="nucleotide sequence ID" value="XM_014155624.1"/>
</dbReference>
<gene>
    <name evidence="4 5" type="primary">LOC106577526</name>
</gene>
<feature type="compositionally biased region" description="Polar residues" evidence="1">
    <location>
        <begin position="58"/>
        <end position="67"/>
    </location>
</feature>
<dbReference type="PANTHER" id="PTHR34589">
    <property type="entry name" value="SIMILAR TO RIKEN CDNA 2700081O15"/>
    <property type="match status" value="1"/>
</dbReference>
<feature type="compositionally biased region" description="Gly residues" evidence="1">
    <location>
        <begin position="1"/>
        <end position="11"/>
    </location>
</feature>
<evidence type="ECO:0000256" key="1">
    <source>
        <dbReference type="SAM" id="MobiDB-lite"/>
    </source>
</evidence>
<evidence type="ECO:0000313" key="4">
    <source>
        <dbReference type="RefSeq" id="XP_014011098.1"/>
    </source>
</evidence>
<accession>A0A1S3N6H5</accession>
<keyword evidence="3" id="KW-1185">Reference proteome</keyword>
<dbReference type="InterPro" id="IPR052675">
    <property type="entry name" value="ZnF_transloc-Spindlin_int"/>
</dbReference>
<name>A0A1S3N6H5_SALSA</name>
<feature type="region of interest" description="Disordered" evidence="1">
    <location>
        <begin position="1"/>
        <end position="69"/>
    </location>
</feature>
<proteinExistence type="predicted"/>
<dbReference type="GeneID" id="106577526"/>
<sequence>MPTTQGTGGAGSPRVQRYRPASEFDNATLAQKREYWRTKKREQRAKLSEVKRERSKATNRGSKSLDSNAVHKTITSMGLNSGASCSIVGSAPPLLNSDGSYQTYVGGAPVVLLKGKGSAVSHNQNHSVGEGGQNYSSANQKESWFQRIKLNKVLPQFPTTSADPGKGAMVCKMAVKSYPTGGAVIGTVTSAKPNGVLLNSGSFVPPVRVAVRASGSAPRQPQSGMTILNGSSPVVSSEQHLTTQSVSRPDAKTKTQVTVSVQPRSLTTNITTGMTIVTTQSAPMLVHKPGVRPRGMKVTPLGGKKSAVVAAQGVRSINDTSATLETEEERAAKRRENWRIKKREQRAKQAARLSKASKRITNMEVSLQKVELLPNVDVERPQSALSGQGQRQCASRVSAPFISAGRLLKNARAVASIAVKRESDDSILAKLTTVNANEHTVQLRAENLQEAKATMQTGITSNIIGYKPAGEPSRRLPGPVQFANVNRGMVRCRTPRQRFIETQRNFLGQRKMRKSPCHAKAITTHNAPRDDPKETPEQRAAQMREYWRVKKREQRAKLSGEVRAKMKERDALMQRVKRYQSILEDMRKARAAGCNMLPQRTENRPTHTSASEIIGGFIMEDGTVTNNIPQIDLTTEAKETGGEIGSSSGMPVNNVFTNTHRQHQLLPKPTGDTFSNVVLSHQTQDNPPPPLIRSAQFKVSCPPVGLSIMKPPRLVSIRPRTEFQSTPKNQNLHTVFQPQSHITLTHPQNIQNTFPGVPTAMPKPASCVMQMAVKASTESAVLNLDPKLTEEESMAKKREYWRVKKREQRAARAIRLRQGVQARGNAASQKRRNQRLARLATANPNVNTSVNHTLAIKPLSNTSLSMPPQGNQIKQERESISTHAPCPPLEQPLCVDIKLSQSPPHPEPPDLALSADSQATTLLAVASMKKLLEESLSTVADCKTEQPDCITEQLPCKSEPQACSSEENAVQIEVKPILPLLTLGDEEKASISGDLSLEVKGWQVDADAPPPCQVTIRPLSPHPKDSPLSSPCTNTLSFSSSPLNRSEPPSHSPTQSCSHKAASGGPLLPLPRRAQRLRAKKAGHHHCCSPEPPKLHHQPPQQQPPCQLQNQHQRQHQKHPQQQQQHQQHHHAPVVTDQNVTLQKKREYWRMMKRQQRARKARQGGGGLRQGDYSRRLALKAAQSPNLHIVKTPTQRPVQRGGSFSLQGAPLLKPQPSPLLQPISPPASGPQASLNMVTNIPTLLVVSPTTSNMGQPSDTLQLRPPVNCTTISNSSIGHTGSSQTSHSFSTAFLPVGGGVTVPPLGEGKKGGLLLVESQQEAAPGSSPDSPRVRKWRLQEQEISDADASPIATLSPPPNPLTSIKLLPIHPPSQTSTFTPTQTPFKCQGAQIPQSGNLQNVGLPTMQGLTRSPIYISSMGPPKPVPGESEEETLRKKREYWRVKKKEQRARKAMRDRELTEKRASVNWRPILPSSQPQHLLQGLDTQFMSIRADRNFSQPKEHDPDRWVNTSEDSELHLSTSTETDMGYFPDPSHTEPTEEESELLFPDDDHHDNYNGPISDAVWRNCYLMDYDPLNQLLVCMVCGDLQYSHSLEGVRAHIEEAHPDTLSLVPPERRHILEAWDEQVSRRELFFTSQLQQHSGGMGEDSANLPAEVEVMVDTEDSSYLKNSKSSKTTNRL</sequence>
<protein>
    <submittedName>
        <fullName evidence="4 5">Uncharacterized protein LOC106577526 isoform X1</fullName>
    </submittedName>
</protein>
<organism evidence="3 4">
    <name type="scientific">Salmo salar</name>
    <name type="common">Atlantic salmon</name>
    <dbReference type="NCBI Taxonomy" id="8030"/>
    <lineage>
        <taxon>Eukaryota</taxon>
        <taxon>Metazoa</taxon>
        <taxon>Chordata</taxon>
        <taxon>Craniata</taxon>
        <taxon>Vertebrata</taxon>
        <taxon>Euteleostomi</taxon>
        <taxon>Actinopterygii</taxon>
        <taxon>Neopterygii</taxon>
        <taxon>Teleostei</taxon>
        <taxon>Protacanthopterygii</taxon>
        <taxon>Salmoniformes</taxon>
        <taxon>Salmonidae</taxon>
        <taxon>Salmoninae</taxon>
        <taxon>Salmo</taxon>
    </lineage>
</organism>
<feature type="compositionally biased region" description="Low complexity" evidence="1">
    <location>
        <begin position="1060"/>
        <end position="1072"/>
    </location>
</feature>
<feature type="region of interest" description="Disordered" evidence="1">
    <location>
        <begin position="1013"/>
        <end position="1140"/>
    </location>
</feature>
<evidence type="ECO:0000313" key="3">
    <source>
        <dbReference type="Proteomes" id="UP001652741"/>
    </source>
</evidence>
<dbReference type="PANTHER" id="PTHR34589:SF2">
    <property type="entry name" value="ZINC FINGER TRANSLOCATION-ASSOCIATED PROTEIN"/>
    <property type="match status" value="1"/>
</dbReference>
<dbReference type="OrthoDB" id="8962639at2759"/>
<dbReference type="Proteomes" id="UP001652741">
    <property type="component" value="Chromosome ssa18"/>
</dbReference>
<dbReference type="GO" id="GO:0045892">
    <property type="term" value="P:negative regulation of DNA-templated transcription"/>
    <property type="evidence" value="ECO:0007669"/>
    <property type="project" value="TreeGrafter"/>
</dbReference>
<reference evidence="4 5" key="1">
    <citation type="submission" date="2025-04" db="UniProtKB">
        <authorList>
            <consortium name="RefSeq"/>
        </authorList>
    </citation>
    <scope>IDENTIFICATION</scope>
    <source>
        <tissue evidence="4 5">Muscle</tissue>
    </source>
</reference>